<sequence length="199" mass="21553">MLPDGHDNLPFHRFQHQSYATDGRSLSYGRGRTGRVLHFGMSPVLSIYLSLSSITSPFMCHIDETLMLLVCFYKRLVSSIKAASTHLQSATHHLLLSLLSSVVMMSTPKAAPVPNVVVFGETGVGKSAVINLVLGKRVAKTSNGTRGCTFRSNSYDEKSIGPSFRVHDTAGLNEGSEGSMTSPDAMRTSIGSFRSLRMA</sequence>
<dbReference type="OrthoDB" id="8954335at2759"/>
<dbReference type="AlphaFoldDB" id="A0A067PWD5"/>
<dbReference type="Proteomes" id="UP000027265">
    <property type="component" value="Unassembled WGS sequence"/>
</dbReference>
<dbReference type="EMBL" id="KL197718">
    <property type="protein sequence ID" value="KDQ58180.1"/>
    <property type="molecule type" value="Genomic_DNA"/>
</dbReference>
<accession>A0A067PWD5</accession>
<dbReference type="SUPFAM" id="SSF52540">
    <property type="entry name" value="P-loop containing nucleoside triphosphate hydrolases"/>
    <property type="match status" value="1"/>
</dbReference>
<dbReference type="Pfam" id="PF01926">
    <property type="entry name" value="MMR_HSR1"/>
    <property type="match status" value="1"/>
</dbReference>
<name>A0A067PWD5_9AGAM</name>
<dbReference type="InterPro" id="IPR006073">
    <property type="entry name" value="GTP-bd"/>
</dbReference>
<dbReference type="InterPro" id="IPR027417">
    <property type="entry name" value="P-loop_NTPase"/>
</dbReference>
<dbReference type="Gene3D" id="3.40.50.300">
    <property type="entry name" value="P-loop containing nucleotide triphosphate hydrolases"/>
    <property type="match status" value="1"/>
</dbReference>
<dbReference type="CDD" id="cd00882">
    <property type="entry name" value="Ras_like_GTPase"/>
    <property type="match status" value="1"/>
</dbReference>
<organism evidence="2 3">
    <name type="scientific">Jaapia argillacea MUCL 33604</name>
    <dbReference type="NCBI Taxonomy" id="933084"/>
    <lineage>
        <taxon>Eukaryota</taxon>
        <taxon>Fungi</taxon>
        <taxon>Dikarya</taxon>
        <taxon>Basidiomycota</taxon>
        <taxon>Agaricomycotina</taxon>
        <taxon>Agaricomycetes</taxon>
        <taxon>Agaricomycetidae</taxon>
        <taxon>Jaapiales</taxon>
        <taxon>Jaapiaceae</taxon>
        <taxon>Jaapia</taxon>
    </lineage>
</organism>
<keyword evidence="3" id="KW-1185">Reference proteome</keyword>
<dbReference type="InParanoid" id="A0A067PWD5"/>
<gene>
    <name evidence="2" type="ORF">JAAARDRAFT_259608</name>
</gene>
<dbReference type="InterPro" id="IPR025662">
    <property type="entry name" value="Sigma_54_int_dom_ATP-bd_1"/>
</dbReference>
<proteinExistence type="predicted"/>
<dbReference type="PROSITE" id="PS00675">
    <property type="entry name" value="SIGMA54_INTERACT_1"/>
    <property type="match status" value="1"/>
</dbReference>
<evidence type="ECO:0000259" key="1">
    <source>
        <dbReference type="Pfam" id="PF01926"/>
    </source>
</evidence>
<dbReference type="GO" id="GO:0005525">
    <property type="term" value="F:GTP binding"/>
    <property type="evidence" value="ECO:0007669"/>
    <property type="project" value="InterPro"/>
</dbReference>
<evidence type="ECO:0000313" key="3">
    <source>
        <dbReference type="Proteomes" id="UP000027265"/>
    </source>
</evidence>
<reference evidence="3" key="1">
    <citation type="journal article" date="2014" name="Proc. Natl. Acad. Sci. U.S.A.">
        <title>Extensive sampling of basidiomycete genomes demonstrates inadequacy of the white-rot/brown-rot paradigm for wood decay fungi.</title>
        <authorList>
            <person name="Riley R."/>
            <person name="Salamov A.A."/>
            <person name="Brown D.W."/>
            <person name="Nagy L.G."/>
            <person name="Floudas D."/>
            <person name="Held B.W."/>
            <person name="Levasseur A."/>
            <person name="Lombard V."/>
            <person name="Morin E."/>
            <person name="Otillar R."/>
            <person name="Lindquist E.A."/>
            <person name="Sun H."/>
            <person name="LaButti K.M."/>
            <person name="Schmutz J."/>
            <person name="Jabbour D."/>
            <person name="Luo H."/>
            <person name="Baker S.E."/>
            <person name="Pisabarro A.G."/>
            <person name="Walton J.D."/>
            <person name="Blanchette R.A."/>
            <person name="Henrissat B."/>
            <person name="Martin F."/>
            <person name="Cullen D."/>
            <person name="Hibbett D.S."/>
            <person name="Grigoriev I.V."/>
        </authorList>
    </citation>
    <scope>NUCLEOTIDE SEQUENCE [LARGE SCALE GENOMIC DNA]</scope>
    <source>
        <strain evidence="3">MUCL 33604</strain>
    </source>
</reference>
<protein>
    <recommendedName>
        <fullName evidence="1">G domain-containing protein</fullName>
    </recommendedName>
</protein>
<dbReference type="HOGENOM" id="CLU_1372386_0_0_1"/>
<feature type="domain" description="G" evidence="1">
    <location>
        <begin position="115"/>
        <end position="176"/>
    </location>
</feature>
<evidence type="ECO:0000313" key="2">
    <source>
        <dbReference type="EMBL" id="KDQ58180.1"/>
    </source>
</evidence>